<protein>
    <recommendedName>
        <fullName evidence="12">Innexin</fullName>
    </recommendedName>
</protein>
<evidence type="ECO:0000256" key="4">
    <source>
        <dbReference type="ARBA" id="ARBA00022475"/>
    </source>
</evidence>
<evidence type="ECO:0000256" key="9">
    <source>
        <dbReference type="ARBA" id="ARBA00023065"/>
    </source>
</evidence>
<gene>
    <name evidence="12" type="primary">inx</name>
</gene>
<evidence type="ECO:0000256" key="3">
    <source>
        <dbReference type="ARBA" id="ARBA00022448"/>
    </source>
</evidence>
<evidence type="ECO:0000256" key="2">
    <source>
        <dbReference type="ARBA" id="ARBA00004651"/>
    </source>
</evidence>
<feature type="non-terminal residue" evidence="13">
    <location>
        <position position="149"/>
    </location>
</feature>
<keyword evidence="9 12" id="KW-0406">Ion transport</keyword>
<evidence type="ECO:0000313" key="13">
    <source>
        <dbReference type="EMBL" id="AAM73795.1"/>
    </source>
</evidence>
<dbReference type="Pfam" id="PF00876">
    <property type="entry name" value="Innexin"/>
    <property type="match status" value="1"/>
</dbReference>
<comment type="caution">
    <text evidence="12">Lacks conserved residue(s) required for the propagation of feature annotation.</text>
</comment>
<dbReference type="InterPro" id="IPR000990">
    <property type="entry name" value="Innexin"/>
</dbReference>
<comment type="subcellular location">
    <subcellularLocation>
        <location evidence="1">Cell junction</location>
        <location evidence="1">Gap junction</location>
    </subcellularLocation>
    <subcellularLocation>
        <location evidence="2 12">Cell membrane</location>
        <topology evidence="2 12">Multi-pass membrane protein</topology>
    </subcellularLocation>
</comment>
<evidence type="ECO:0000256" key="11">
    <source>
        <dbReference type="ARBA" id="ARBA00023303"/>
    </source>
</evidence>
<keyword evidence="5 12" id="KW-0812">Transmembrane</keyword>
<keyword evidence="11 12" id="KW-0407">Ion channel</keyword>
<keyword evidence="3 12" id="KW-0813">Transport</keyword>
<evidence type="ECO:0000256" key="10">
    <source>
        <dbReference type="ARBA" id="ARBA00023136"/>
    </source>
</evidence>
<dbReference type="GO" id="GO:0005243">
    <property type="term" value="F:gap junction channel activity"/>
    <property type="evidence" value="ECO:0007669"/>
    <property type="project" value="TreeGrafter"/>
</dbReference>
<evidence type="ECO:0000256" key="12">
    <source>
        <dbReference type="RuleBase" id="RU010713"/>
    </source>
</evidence>
<comment type="function">
    <text evidence="12">Structural component of the gap junctions.</text>
</comment>
<dbReference type="AlphaFoldDB" id="Q8MWD8"/>
<keyword evidence="6" id="KW-0303">Gap junction</keyword>
<evidence type="ECO:0000256" key="8">
    <source>
        <dbReference type="ARBA" id="ARBA00022989"/>
    </source>
</evidence>
<organism evidence="13">
    <name type="scientific">Penaeus monodon</name>
    <name type="common">Giant tiger prawn</name>
    <dbReference type="NCBI Taxonomy" id="6687"/>
    <lineage>
        <taxon>Eukaryota</taxon>
        <taxon>Metazoa</taxon>
        <taxon>Ecdysozoa</taxon>
        <taxon>Arthropoda</taxon>
        <taxon>Crustacea</taxon>
        <taxon>Multicrustacea</taxon>
        <taxon>Malacostraca</taxon>
        <taxon>Eumalacostraca</taxon>
        <taxon>Eucarida</taxon>
        <taxon>Decapoda</taxon>
        <taxon>Dendrobranchiata</taxon>
        <taxon>Penaeoidea</taxon>
        <taxon>Penaeidae</taxon>
        <taxon>Penaeus</taxon>
    </lineage>
</organism>
<dbReference type="PANTHER" id="PTHR11893">
    <property type="entry name" value="INNEXIN"/>
    <property type="match status" value="1"/>
</dbReference>
<dbReference type="GO" id="GO:0005921">
    <property type="term" value="C:gap junction"/>
    <property type="evidence" value="ECO:0007669"/>
    <property type="project" value="UniProtKB-SubCell"/>
</dbReference>
<keyword evidence="8 12" id="KW-1133">Transmembrane helix</keyword>
<feature type="non-terminal residue" evidence="13">
    <location>
        <position position="1"/>
    </location>
</feature>
<evidence type="ECO:0000256" key="5">
    <source>
        <dbReference type="ARBA" id="ARBA00022692"/>
    </source>
</evidence>
<reference evidence="13" key="1">
    <citation type="submission" date="2001-11" db="EMBL/GenBank/DDBJ databases">
        <title>Molecular cloning and sequencing of cDNAs of black tiger shrimp hemocytes.</title>
        <authorList>
            <person name="Sonthayanon B."/>
            <person name="Thepparit C."/>
        </authorList>
    </citation>
    <scope>NUCLEOTIDE SEQUENCE</scope>
</reference>
<dbReference type="PROSITE" id="PS51013">
    <property type="entry name" value="PANNEXIN"/>
    <property type="match status" value="1"/>
</dbReference>
<dbReference type="GO" id="GO:0034220">
    <property type="term" value="P:monoatomic ion transmembrane transport"/>
    <property type="evidence" value="ECO:0007669"/>
    <property type="project" value="UniProtKB-KW"/>
</dbReference>
<dbReference type="GO" id="GO:0005886">
    <property type="term" value="C:plasma membrane"/>
    <property type="evidence" value="ECO:0007669"/>
    <property type="project" value="UniProtKB-SubCell"/>
</dbReference>
<feature type="transmembrane region" description="Helical" evidence="12">
    <location>
        <begin position="84"/>
        <end position="108"/>
    </location>
</feature>
<dbReference type="EMBL" id="AF441722">
    <property type="protein sequence ID" value="AAM73795.1"/>
    <property type="molecule type" value="mRNA"/>
</dbReference>
<dbReference type="PANTHER" id="PTHR11893:SF39">
    <property type="entry name" value="INNEXIN INX1"/>
    <property type="match status" value="1"/>
</dbReference>
<keyword evidence="7" id="KW-0965">Cell junction</keyword>
<comment type="similarity">
    <text evidence="12">Belongs to the pannexin family.</text>
</comment>
<evidence type="ECO:0000256" key="7">
    <source>
        <dbReference type="ARBA" id="ARBA00022949"/>
    </source>
</evidence>
<keyword evidence="4" id="KW-1003">Cell membrane</keyword>
<name>Q8MWD8_PENMO</name>
<keyword evidence="10 12" id="KW-0472">Membrane</keyword>
<sequence>FKFRQKGGGQMFFNGRFIGRFLHGLGHEGDPIPGFGGQDANGRLCRRRSPAQAKCTFHQFGASGTIKRLEYLCILRQNIINEKVFLVMWFWFVVLVSLTSMQLIWQLLVLYSPLVRLRLVESHTKGKLSPKAEQVIRGMHAGDFSHTSF</sequence>
<proteinExistence type="evidence at transcript level"/>
<evidence type="ECO:0000256" key="1">
    <source>
        <dbReference type="ARBA" id="ARBA00004610"/>
    </source>
</evidence>
<dbReference type="OrthoDB" id="5867527at2759"/>
<evidence type="ECO:0000256" key="6">
    <source>
        <dbReference type="ARBA" id="ARBA00022868"/>
    </source>
</evidence>
<accession>Q8MWD8</accession>